<gene>
    <name evidence="5" type="ORF">A4H97_09150</name>
</gene>
<dbReference type="Pfam" id="PF14905">
    <property type="entry name" value="OMP_b-brl_3"/>
    <property type="match status" value="1"/>
</dbReference>
<dbReference type="OrthoDB" id="905812at2"/>
<dbReference type="PANTHER" id="PTHR40980:SF4">
    <property type="entry name" value="TONB-DEPENDENT RECEPTOR-LIKE BETA-BARREL DOMAIN-CONTAINING PROTEIN"/>
    <property type="match status" value="1"/>
</dbReference>
<dbReference type="Gene3D" id="2.40.170.20">
    <property type="entry name" value="TonB-dependent receptor, beta-barrel domain"/>
    <property type="match status" value="1"/>
</dbReference>
<keyword evidence="6" id="KW-1185">Reference proteome</keyword>
<feature type="domain" description="Outer membrane protein beta-barrel" evidence="4">
    <location>
        <begin position="389"/>
        <end position="781"/>
    </location>
</feature>
<evidence type="ECO:0000256" key="1">
    <source>
        <dbReference type="ARBA" id="ARBA00004442"/>
    </source>
</evidence>
<dbReference type="Gene3D" id="2.60.40.1120">
    <property type="entry name" value="Carboxypeptidase-like, regulatory domain"/>
    <property type="match status" value="1"/>
</dbReference>
<dbReference type="Gene3D" id="2.170.130.10">
    <property type="entry name" value="TonB-dependent receptor, plug domain"/>
    <property type="match status" value="1"/>
</dbReference>
<dbReference type="STRING" id="354355.SAMN05660816_03717"/>
<sequence>MKQPLLLCSLTAILLILFVPLFSQTITTLSGTVSDSSKPLAFVTVRLLKLNNVKPLQTVLTNEQGRYQFNKPDTGNYVLSFTHTGYVEKRIPLSVSLQNGNIDIEPVSLSKTTGVLKEVVVTAQRPLVEQSDEKTVLNVEDDPANKTETAIDILRKTPFITIDGEDNIKINGKSNFKVLLNGRETSMFARNVKEALRGFPGALISKIEVITTPSAKYDGEGIGGLINIITKKKVVGYNGTLSSFSRTSDKINNFSVNGNAKVGKFGFSIFMNKGFADPVLQHNTNTTIPASQTAYAKRTLDGGRYNSETWSFGNAELSFEADSLNTISLYTNIDSWSNKQVTNQTITTDFLTDPSTLSYFNQNNKTSNPGVNVGSDYIKHFKGNKDREFSLRFLGEFGKNDNQLNSVQDNPGTDRYLINNSYAINNQYTFQLDNIIPVNKTSRFEGGVKAILRRASSDFKSQIKYDETEDYKVNPTNTDYFKYNQDVISVYSMYTIKLKKSSFRIGARIEHTRINGDFIESKTLVKSNYTTLLPNIQFTNKVNTTTTLVFTYNKRLQRPNIWDLNPFVVNNDSLNITTGNPDLGPQTMHAVSGQLRYGKGNTFSGINIEGSYSGNKILQYAFFDPQTGITKTTSLNIGKEYQTSVSLNFSTKITPKWNLYVNGALRYSKVTNNANASQSNSGLGCNFNFNTTYKFTEQFSVSTYLGLWQEPRTIQTTYPFNTWHNLAFNYKVFKDKFLISVRGINYYEKNRAFKNITKDPNFYNTNTTTLIRRGMVLALTWNFGKLAESVSKKKGVNNDDVLSKPAAPAGN</sequence>
<protein>
    <recommendedName>
        <fullName evidence="4">Outer membrane protein beta-barrel domain-containing protein</fullName>
    </recommendedName>
</protein>
<dbReference type="RefSeq" id="WP_081202584.1">
    <property type="nucleotide sequence ID" value="NZ_FOCZ01000006.1"/>
</dbReference>
<name>A0A1V9EEQ3_9BACT</name>
<comment type="caution">
    <text evidence="5">The sequence shown here is derived from an EMBL/GenBank/DDBJ whole genome shotgun (WGS) entry which is preliminary data.</text>
</comment>
<dbReference type="AlphaFoldDB" id="A0A1V9EEQ3"/>
<keyword evidence="2" id="KW-0472">Membrane</keyword>
<dbReference type="SUPFAM" id="SSF49464">
    <property type="entry name" value="Carboxypeptidase regulatory domain-like"/>
    <property type="match status" value="1"/>
</dbReference>
<dbReference type="InterPro" id="IPR036942">
    <property type="entry name" value="Beta-barrel_TonB_sf"/>
</dbReference>
<dbReference type="Pfam" id="PF13620">
    <property type="entry name" value="CarboxypepD_reg"/>
    <property type="match status" value="1"/>
</dbReference>
<comment type="subcellular location">
    <subcellularLocation>
        <location evidence="1">Cell outer membrane</location>
    </subcellularLocation>
</comment>
<dbReference type="InterPro" id="IPR037066">
    <property type="entry name" value="Plug_dom_sf"/>
</dbReference>
<evidence type="ECO:0000256" key="3">
    <source>
        <dbReference type="ARBA" id="ARBA00023237"/>
    </source>
</evidence>
<evidence type="ECO:0000313" key="6">
    <source>
        <dbReference type="Proteomes" id="UP000192610"/>
    </source>
</evidence>
<dbReference type="InterPro" id="IPR008969">
    <property type="entry name" value="CarboxyPept-like_regulatory"/>
</dbReference>
<dbReference type="Proteomes" id="UP000192610">
    <property type="component" value="Unassembled WGS sequence"/>
</dbReference>
<dbReference type="SUPFAM" id="SSF56935">
    <property type="entry name" value="Porins"/>
    <property type="match status" value="1"/>
</dbReference>
<evidence type="ECO:0000259" key="4">
    <source>
        <dbReference type="Pfam" id="PF14905"/>
    </source>
</evidence>
<keyword evidence="3" id="KW-0998">Cell outer membrane</keyword>
<accession>A0A1V9EEQ3</accession>
<dbReference type="InterPro" id="IPR041700">
    <property type="entry name" value="OMP_b-brl_3"/>
</dbReference>
<evidence type="ECO:0000256" key="2">
    <source>
        <dbReference type="ARBA" id="ARBA00023136"/>
    </source>
</evidence>
<reference evidence="6" key="1">
    <citation type="submission" date="2016-04" db="EMBL/GenBank/DDBJ databases">
        <authorList>
            <person name="Chen L."/>
            <person name="Zhuang W."/>
            <person name="Wang G."/>
        </authorList>
    </citation>
    <scope>NUCLEOTIDE SEQUENCE [LARGE SCALE GENOMIC DNA]</scope>
    <source>
        <strain evidence="6">17621</strain>
    </source>
</reference>
<organism evidence="5 6">
    <name type="scientific">Niastella yeongjuensis</name>
    <dbReference type="NCBI Taxonomy" id="354355"/>
    <lineage>
        <taxon>Bacteria</taxon>
        <taxon>Pseudomonadati</taxon>
        <taxon>Bacteroidota</taxon>
        <taxon>Chitinophagia</taxon>
        <taxon>Chitinophagales</taxon>
        <taxon>Chitinophagaceae</taxon>
        <taxon>Niastella</taxon>
    </lineage>
</organism>
<proteinExistence type="predicted"/>
<dbReference type="GO" id="GO:0009279">
    <property type="term" value="C:cell outer membrane"/>
    <property type="evidence" value="ECO:0007669"/>
    <property type="project" value="UniProtKB-SubCell"/>
</dbReference>
<dbReference type="EMBL" id="LVXG01000034">
    <property type="protein sequence ID" value="OQP44531.1"/>
    <property type="molecule type" value="Genomic_DNA"/>
</dbReference>
<evidence type="ECO:0000313" key="5">
    <source>
        <dbReference type="EMBL" id="OQP44531.1"/>
    </source>
</evidence>
<dbReference type="PANTHER" id="PTHR40980">
    <property type="entry name" value="PLUG DOMAIN-CONTAINING PROTEIN"/>
    <property type="match status" value="1"/>
</dbReference>